<dbReference type="Pfam" id="PF07885">
    <property type="entry name" value="Ion_trans_2"/>
    <property type="match status" value="1"/>
</dbReference>
<dbReference type="GO" id="GO:0030322">
    <property type="term" value="P:stabilization of membrane potential"/>
    <property type="evidence" value="ECO:0007669"/>
    <property type="project" value="TreeGrafter"/>
</dbReference>
<evidence type="ECO:0000256" key="9">
    <source>
        <dbReference type="SAM" id="Phobius"/>
    </source>
</evidence>
<gene>
    <name evidence="11" type="ORF">L9F63_002718</name>
</gene>
<keyword evidence="7" id="KW-0407">Ion channel</keyword>
<dbReference type="InterPro" id="IPR016024">
    <property type="entry name" value="ARM-type_fold"/>
</dbReference>
<feature type="transmembrane region" description="Helical" evidence="9">
    <location>
        <begin position="16"/>
        <end position="38"/>
    </location>
</feature>
<keyword evidence="4 9" id="KW-1133">Transmembrane helix</keyword>
<dbReference type="GO" id="GO:0015271">
    <property type="term" value="F:outward rectifier potassium channel activity"/>
    <property type="evidence" value="ECO:0007669"/>
    <property type="project" value="TreeGrafter"/>
</dbReference>
<evidence type="ECO:0000313" key="11">
    <source>
        <dbReference type="EMBL" id="KAJ9585479.1"/>
    </source>
</evidence>
<proteinExistence type="predicted"/>
<keyword evidence="2" id="KW-0813">Transport</keyword>
<keyword evidence="6 9" id="KW-0472">Membrane</keyword>
<dbReference type="InterPro" id="IPR013099">
    <property type="entry name" value="K_chnl_dom"/>
</dbReference>
<evidence type="ECO:0000256" key="6">
    <source>
        <dbReference type="ARBA" id="ARBA00023136"/>
    </source>
</evidence>
<keyword evidence="5" id="KW-0406">Ion transport</keyword>
<sequence>YGNLAPKTPEGKVVTMLYALVGVPLMLLCLSNLGTLLAGTFQFAYSHACCFSCGKNHSSHHNHQHQKQSDHQQQQTHQHYHFEKQGHIHLNQKCSQEYKRRVSRAPPYTPTAQITATYDKSVVVTELPKKVASPVVPKKIPPVVATVKITTSGRGPRIQSRPRPPRPLTPEVRKLLTECAEYSLAQEGGASADPAAVKLLQELKHRDPEVGNSAATEENEEDADKEEEEEEDDDDDDDDDEIDDLDDMDQEQR</sequence>
<evidence type="ECO:0000256" key="8">
    <source>
        <dbReference type="SAM" id="MobiDB-lite"/>
    </source>
</evidence>
<dbReference type="InterPro" id="IPR003280">
    <property type="entry name" value="2pore_dom_K_chnl"/>
</dbReference>
<reference evidence="11" key="2">
    <citation type="submission" date="2023-05" db="EMBL/GenBank/DDBJ databases">
        <authorList>
            <person name="Fouks B."/>
        </authorList>
    </citation>
    <scope>NUCLEOTIDE SEQUENCE</scope>
    <source>
        <strain evidence="11">Stay&amp;Tobe</strain>
        <tissue evidence="11">Testes</tissue>
    </source>
</reference>
<evidence type="ECO:0000313" key="12">
    <source>
        <dbReference type="Proteomes" id="UP001233999"/>
    </source>
</evidence>
<feature type="compositionally biased region" description="Low complexity" evidence="8">
    <location>
        <begin position="151"/>
        <end position="161"/>
    </location>
</feature>
<feature type="region of interest" description="Disordered" evidence="8">
    <location>
        <begin position="151"/>
        <end position="170"/>
    </location>
</feature>
<reference evidence="11" key="1">
    <citation type="journal article" date="2023" name="IScience">
        <title>Live-bearing cockroach genome reveals convergent evolutionary mechanisms linked to viviparity in insects and beyond.</title>
        <authorList>
            <person name="Fouks B."/>
            <person name="Harrison M.C."/>
            <person name="Mikhailova A.A."/>
            <person name="Marchal E."/>
            <person name="English S."/>
            <person name="Carruthers M."/>
            <person name="Jennings E.C."/>
            <person name="Chiamaka E.L."/>
            <person name="Frigard R.A."/>
            <person name="Pippel M."/>
            <person name="Attardo G.M."/>
            <person name="Benoit J.B."/>
            <person name="Bornberg-Bauer E."/>
            <person name="Tobe S.S."/>
        </authorList>
    </citation>
    <scope>NUCLEOTIDE SEQUENCE</scope>
    <source>
        <strain evidence="11">Stay&amp;Tobe</strain>
    </source>
</reference>
<dbReference type="SUPFAM" id="SSF48371">
    <property type="entry name" value="ARM repeat"/>
    <property type="match status" value="1"/>
</dbReference>
<dbReference type="AlphaFoldDB" id="A0AAD8ED64"/>
<dbReference type="PANTHER" id="PTHR11003">
    <property type="entry name" value="POTASSIUM CHANNEL, SUBFAMILY K"/>
    <property type="match status" value="1"/>
</dbReference>
<organism evidence="11 12">
    <name type="scientific">Diploptera punctata</name>
    <name type="common">Pacific beetle cockroach</name>
    <dbReference type="NCBI Taxonomy" id="6984"/>
    <lineage>
        <taxon>Eukaryota</taxon>
        <taxon>Metazoa</taxon>
        <taxon>Ecdysozoa</taxon>
        <taxon>Arthropoda</taxon>
        <taxon>Hexapoda</taxon>
        <taxon>Insecta</taxon>
        <taxon>Pterygota</taxon>
        <taxon>Neoptera</taxon>
        <taxon>Polyneoptera</taxon>
        <taxon>Dictyoptera</taxon>
        <taxon>Blattodea</taxon>
        <taxon>Blaberoidea</taxon>
        <taxon>Blaberidae</taxon>
        <taxon>Diplopterinae</taxon>
        <taxon>Diploptera</taxon>
    </lineage>
</organism>
<dbReference type="SUPFAM" id="SSF81324">
    <property type="entry name" value="Voltage-gated potassium channels"/>
    <property type="match status" value="1"/>
</dbReference>
<comment type="caution">
    <text evidence="11">The sequence shown here is derived from an EMBL/GenBank/DDBJ whole genome shotgun (WGS) entry which is preliminary data.</text>
</comment>
<evidence type="ECO:0000259" key="10">
    <source>
        <dbReference type="Pfam" id="PF07885"/>
    </source>
</evidence>
<dbReference type="GO" id="GO:0022841">
    <property type="term" value="F:potassium ion leak channel activity"/>
    <property type="evidence" value="ECO:0007669"/>
    <property type="project" value="TreeGrafter"/>
</dbReference>
<feature type="non-terminal residue" evidence="11">
    <location>
        <position position="1"/>
    </location>
</feature>
<feature type="region of interest" description="Disordered" evidence="8">
    <location>
        <begin position="199"/>
        <end position="253"/>
    </location>
</feature>
<dbReference type="Gene3D" id="1.10.287.70">
    <property type="match status" value="1"/>
</dbReference>
<accession>A0AAD8ED64</accession>
<feature type="domain" description="Potassium channel" evidence="10">
    <location>
        <begin position="1"/>
        <end position="37"/>
    </location>
</feature>
<evidence type="ECO:0000256" key="4">
    <source>
        <dbReference type="ARBA" id="ARBA00022989"/>
    </source>
</evidence>
<keyword evidence="3 9" id="KW-0812">Transmembrane</keyword>
<evidence type="ECO:0000256" key="1">
    <source>
        <dbReference type="ARBA" id="ARBA00004141"/>
    </source>
</evidence>
<keyword evidence="12" id="KW-1185">Reference proteome</keyword>
<evidence type="ECO:0000256" key="5">
    <source>
        <dbReference type="ARBA" id="ARBA00023065"/>
    </source>
</evidence>
<dbReference type="EMBL" id="JASPKZ010007267">
    <property type="protein sequence ID" value="KAJ9585479.1"/>
    <property type="molecule type" value="Genomic_DNA"/>
</dbReference>
<evidence type="ECO:0000256" key="2">
    <source>
        <dbReference type="ARBA" id="ARBA00022448"/>
    </source>
</evidence>
<name>A0AAD8ED64_DIPPU</name>
<evidence type="ECO:0000256" key="3">
    <source>
        <dbReference type="ARBA" id="ARBA00022692"/>
    </source>
</evidence>
<feature type="region of interest" description="Disordered" evidence="8">
    <location>
        <begin position="60"/>
        <end position="81"/>
    </location>
</feature>
<feature type="compositionally biased region" description="Acidic residues" evidence="8">
    <location>
        <begin position="217"/>
        <end position="253"/>
    </location>
</feature>
<dbReference type="Proteomes" id="UP001233999">
    <property type="component" value="Unassembled WGS sequence"/>
</dbReference>
<evidence type="ECO:0000256" key="7">
    <source>
        <dbReference type="ARBA" id="ARBA00023303"/>
    </source>
</evidence>
<comment type="subcellular location">
    <subcellularLocation>
        <location evidence="1">Membrane</location>
        <topology evidence="1">Multi-pass membrane protein</topology>
    </subcellularLocation>
</comment>
<dbReference type="GO" id="GO:0005886">
    <property type="term" value="C:plasma membrane"/>
    <property type="evidence" value="ECO:0007669"/>
    <property type="project" value="TreeGrafter"/>
</dbReference>
<dbReference type="PANTHER" id="PTHR11003:SF352">
    <property type="entry name" value="BCDNA.GH04802-RELATED"/>
    <property type="match status" value="1"/>
</dbReference>
<protein>
    <recommendedName>
        <fullName evidence="10">Potassium channel domain-containing protein</fullName>
    </recommendedName>
</protein>